<sequence length="648" mass="70508">MLCPSCHTPNRANAKFCKGCGQVLPAEQAQEIAPSEAVQPAPNTAPAEPVAEASHPAMPVEELDETLASSEEDDKVIEVVVSEPAPQEQEEDLSQAPTQILSPDKMVQYQTRRWQQELERQPHVGGADISDIPTMLITPAPKEASANETSEILTDISVQDISEAPTILMDISESPSVPRALAEDYSTVPILPTATGGEATTDQDNNELEAQAPSATPSTGNAEVVMEQVTPPYEDRPTEQEPQSIPAPPPPEQETPQSNNEEISQESNTALVAGTLLNERYEITELLAEDQQSRLYKAVDRQGYKRCWNCGSTDNLKDDEFCISCGAELLNATYNVREYLASTEEQVDTPSGSGSSLDTFTANGHTYVIEQQQSLQASFPTGVHVLAACDSDAGNMRRGEPNEDSTLVLQLQRVHESLSAPLGLYIVADGMGGHDQGQLASRIAIRTISDFITRELLLPSLTTDDATQEPQQRDENDLVELLHNAVENANASICQVNEAKQSDMGCTITGFMLVGDFAYILNVGDSRTYLLRDSKLYKLTTDHSLVGQLVAGGIIEPDEVYTHPQRNQIFRSLGDKLNVQIDIIKQQVHPGDVLLSCSDGLWEMVRDPQIEEILNNAPDPQIACSHLIETANINGGEDNVSAVTVFVR</sequence>
<feature type="region of interest" description="Disordered" evidence="1">
    <location>
        <begin position="33"/>
        <end position="54"/>
    </location>
</feature>
<dbReference type="Pfam" id="PF13672">
    <property type="entry name" value="PP2C_2"/>
    <property type="match status" value="1"/>
</dbReference>
<dbReference type="SUPFAM" id="SSF81606">
    <property type="entry name" value="PP2C-like"/>
    <property type="match status" value="1"/>
</dbReference>
<dbReference type="PROSITE" id="PS51746">
    <property type="entry name" value="PPM_2"/>
    <property type="match status" value="1"/>
</dbReference>
<dbReference type="InterPro" id="IPR015655">
    <property type="entry name" value="PP2C"/>
</dbReference>
<keyword evidence="4" id="KW-1185">Reference proteome</keyword>
<evidence type="ECO:0000313" key="4">
    <source>
        <dbReference type="Proteomes" id="UP000612362"/>
    </source>
</evidence>
<name>A0A8J3HYU0_9CHLR</name>
<comment type="caution">
    <text evidence="3">The sequence shown here is derived from an EMBL/GenBank/DDBJ whole genome shotgun (WGS) entry which is preliminary data.</text>
</comment>
<feature type="domain" description="PPM-type phosphatase" evidence="2">
    <location>
        <begin position="386"/>
        <end position="647"/>
    </location>
</feature>
<accession>A0A8J3HYU0</accession>
<dbReference type="Gene3D" id="3.60.40.10">
    <property type="entry name" value="PPM-type phosphatase domain"/>
    <property type="match status" value="1"/>
</dbReference>
<reference evidence="3" key="1">
    <citation type="submission" date="2020-10" db="EMBL/GenBank/DDBJ databases">
        <title>Taxonomic study of unclassified bacteria belonging to the class Ktedonobacteria.</title>
        <authorList>
            <person name="Yabe S."/>
            <person name="Wang C.M."/>
            <person name="Zheng Y."/>
            <person name="Sakai Y."/>
            <person name="Cavaletti L."/>
            <person name="Monciardini P."/>
            <person name="Donadio S."/>
        </authorList>
    </citation>
    <scope>NUCLEOTIDE SEQUENCE</scope>
    <source>
        <strain evidence="3">SOSP1-1</strain>
    </source>
</reference>
<evidence type="ECO:0000313" key="3">
    <source>
        <dbReference type="EMBL" id="GHO44476.1"/>
    </source>
</evidence>
<dbReference type="InterPro" id="IPR001932">
    <property type="entry name" value="PPM-type_phosphatase-like_dom"/>
</dbReference>
<dbReference type="Proteomes" id="UP000612362">
    <property type="component" value="Unassembled WGS sequence"/>
</dbReference>
<dbReference type="AlphaFoldDB" id="A0A8J3HYU0"/>
<dbReference type="SMART" id="SM00332">
    <property type="entry name" value="PP2Cc"/>
    <property type="match status" value="1"/>
</dbReference>
<organism evidence="3 4">
    <name type="scientific">Ktedonospora formicarum</name>
    <dbReference type="NCBI Taxonomy" id="2778364"/>
    <lineage>
        <taxon>Bacteria</taxon>
        <taxon>Bacillati</taxon>
        <taxon>Chloroflexota</taxon>
        <taxon>Ktedonobacteria</taxon>
        <taxon>Ktedonobacterales</taxon>
        <taxon>Ktedonobacteraceae</taxon>
        <taxon>Ktedonospora</taxon>
    </lineage>
</organism>
<dbReference type="SMART" id="SM00331">
    <property type="entry name" value="PP2C_SIG"/>
    <property type="match status" value="1"/>
</dbReference>
<protein>
    <recommendedName>
        <fullName evidence="2">PPM-type phosphatase domain-containing protein</fullName>
    </recommendedName>
</protein>
<evidence type="ECO:0000256" key="1">
    <source>
        <dbReference type="SAM" id="MobiDB-lite"/>
    </source>
</evidence>
<dbReference type="PANTHER" id="PTHR47992">
    <property type="entry name" value="PROTEIN PHOSPHATASE"/>
    <property type="match status" value="1"/>
</dbReference>
<proteinExistence type="predicted"/>
<dbReference type="RefSeq" id="WP_220193863.1">
    <property type="nucleotide sequence ID" value="NZ_BNJF01000001.1"/>
</dbReference>
<dbReference type="InterPro" id="IPR036457">
    <property type="entry name" value="PPM-type-like_dom_sf"/>
</dbReference>
<evidence type="ECO:0000259" key="2">
    <source>
        <dbReference type="PROSITE" id="PS51746"/>
    </source>
</evidence>
<dbReference type="CDD" id="cd00143">
    <property type="entry name" value="PP2Cc"/>
    <property type="match status" value="1"/>
</dbReference>
<dbReference type="EMBL" id="BNJF01000001">
    <property type="protein sequence ID" value="GHO44476.1"/>
    <property type="molecule type" value="Genomic_DNA"/>
</dbReference>
<dbReference type="GO" id="GO:0004722">
    <property type="term" value="F:protein serine/threonine phosphatase activity"/>
    <property type="evidence" value="ECO:0007669"/>
    <property type="project" value="InterPro"/>
</dbReference>
<gene>
    <name evidence="3" type="ORF">KSX_26390</name>
</gene>
<feature type="region of interest" description="Disordered" evidence="1">
    <location>
        <begin position="233"/>
        <end position="266"/>
    </location>
</feature>